<dbReference type="EMBL" id="BLXT01008440">
    <property type="protein sequence ID" value="GFO48729.1"/>
    <property type="molecule type" value="Genomic_DNA"/>
</dbReference>
<comment type="caution">
    <text evidence="2">The sequence shown here is derived from an EMBL/GenBank/DDBJ whole genome shotgun (WGS) entry which is preliminary data.</text>
</comment>
<feature type="compositionally biased region" description="Polar residues" evidence="1">
    <location>
        <begin position="112"/>
        <end position="124"/>
    </location>
</feature>
<name>A0AAV4DWY9_9GAST</name>
<evidence type="ECO:0000313" key="3">
    <source>
        <dbReference type="Proteomes" id="UP000735302"/>
    </source>
</evidence>
<dbReference type="Proteomes" id="UP000735302">
    <property type="component" value="Unassembled WGS sequence"/>
</dbReference>
<sequence>MRPVDHAIVLNIPAKDHNTISFKWWWAVHPYFISFLHLSISSLMLSSIHPSAYRGISPCCDFTLRRACFFTSHISTLTVPAQPHTGDWKTHAVRARATPPHLRARMPIGQAVNRSASHSPPQTN</sequence>
<evidence type="ECO:0000256" key="1">
    <source>
        <dbReference type="SAM" id="MobiDB-lite"/>
    </source>
</evidence>
<protein>
    <submittedName>
        <fullName evidence="2">Uncharacterized protein</fullName>
    </submittedName>
</protein>
<reference evidence="2 3" key="1">
    <citation type="journal article" date="2021" name="Elife">
        <title>Chloroplast acquisition without the gene transfer in kleptoplastic sea slugs, Plakobranchus ocellatus.</title>
        <authorList>
            <person name="Maeda T."/>
            <person name="Takahashi S."/>
            <person name="Yoshida T."/>
            <person name="Shimamura S."/>
            <person name="Takaki Y."/>
            <person name="Nagai Y."/>
            <person name="Toyoda A."/>
            <person name="Suzuki Y."/>
            <person name="Arimoto A."/>
            <person name="Ishii H."/>
            <person name="Satoh N."/>
            <person name="Nishiyama T."/>
            <person name="Hasebe M."/>
            <person name="Maruyama T."/>
            <person name="Minagawa J."/>
            <person name="Obokata J."/>
            <person name="Shigenobu S."/>
        </authorList>
    </citation>
    <scope>NUCLEOTIDE SEQUENCE [LARGE SCALE GENOMIC DNA]</scope>
</reference>
<organism evidence="2 3">
    <name type="scientific">Plakobranchus ocellatus</name>
    <dbReference type="NCBI Taxonomy" id="259542"/>
    <lineage>
        <taxon>Eukaryota</taxon>
        <taxon>Metazoa</taxon>
        <taxon>Spiralia</taxon>
        <taxon>Lophotrochozoa</taxon>
        <taxon>Mollusca</taxon>
        <taxon>Gastropoda</taxon>
        <taxon>Heterobranchia</taxon>
        <taxon>Euthyneura</taxon>
        <taxon>Panpulmonata</taxon>
        <taxon>Sacoglossa</taxon>
        <taxon>Placobranchoidea</taxon>
        <taxon>Plakobranchidae</taxon>
        <taxon>Plakobranchus</taxon>
    </lineage>
</organism>
<accession>A0AAV4DWY9</accession>
<gene>
    <name evidence="2" type="ORF">PoB_007523400</name>
</gene>
<dbReference type="AlphaFoldDB" id="A0AAV4DWY9"/>
<keyword evidence="3" id="KW-1185">Reference proteome</keyword>
<proteinExistence type="predicted"/>
<feature type="region of interest" description="Disordered" evidence="1">
    <location>
        <begin position="105"/>
        <end position="124"/>
    </location>
</feature>
<evidence type="ECO:0000313" key="2">
    <source>
        <dbReference type="EMBL" id="GFO48729.1"/>
    </source>
</evidence>